<dbReference type="PANTHER" id="PTHR42877">
    <property type="entry name" value="L-ORNITHINE N(5)-MONOOXYGENASE-RELATED"/>
    <property type="match status" value="1"/>
</dbReference>
<keyword evidence="3" id="KW-0274">FAD</keyword>
<dbReference type="HOGENOM" id="CLU_006937_7_0_1"/>
<dbReference type="STRING" id="1245528.M3K836"/>
<evidence type="ECO:0000313" key="6">
    <source>
        <dbReference type="EMBL" id="EMG51019.1"/>
    </source>
</evidence>
<dbReference type="GO" id="GO:0004499">
    <property type="term" value="F:N,N-dimethylaniline monooxygenase activity"/>
    <property type="evidence" value="ECO:0007669"/>
    <property type="project" value="InterPro"/>
</dbReference>
<evidence type="ECO:0000256" key="5">
    <source>
        <dbReference type="SAM" id="Phobius"/>
    </source>
</evidence>
<dbReference type="AlphaFoldDB" id="M3K836"/>
<name>M3K836_CANMX</name>
<dbReference type="eggNOG" id="KOG1399">
    <property type="taxonomic scope" value="Eukaryota"/>
</dbReference>
<evidence type="ECO:0000256" key="2">
    <source>
        <dbReference type="ARBA" id="ARBA00022630"/>
    </source>
</evidence>
<comment type="caution">
    <text evidence="6">The sequence shown here is derived from an EMBL/GenBank/DDBJ whole genome shotgun (WGS) entry which is preliminary data.</text>
</comment>
<gene>
    <name evidence="6" type="ORF">G210_4846</name>
</gene>
<keyword evidence="5" id="KW-1133">Transmembrane helix</keyword>
<dbReference type="SUPFAM" id="SSF51905">
    <property type="entry name" value="FAD/NAD(P)-binding domain"/>
    <property type="match status" value="2"/>
</dbReference>
<keyword evidence="5" id="KW-0812">Transmembrane</keyword>
<protein>
    <submittedName>
        <fullName evidence="6">Uncharacterized protein</fullName>
    </submittedName>
</protein>
<dbReference type="InterPro" id="IPR020946">
    <property type="entry name" value="Flavin_mOase-like"/>
</dbReference>
<reference evidence="6 7" key="1">
    <citation type="submission" date="2013-02" db="EMBL/GenBank/DDBJ databases">
        <title>Genome sequence of Candida maltosa Xu316, a potential industrial strain for xylitol and ethanol production.</title>
        <authorList>
            <person name="Yu J."/>
            <person name="Wang Q."/>
            <person name="Geng X."/>
            <person name="Bao W."/>
            <person name="He P."/>
            <person name="Cai J."/>
        </authorList>
    </citation>
    <scope>NUCLEOTIDE SEQUENCE [LARGE SCALE GENOMIC DNA]</scope>
    <source>
        <strain evidence="7">Xu316</strain>
    </source>
</reference>
<dbReference type="OMA" id="ARSKHWI"/>
<keyword evidence="2" id="KW-0285">Flavoprotein</keyword>
<dbReference type="Gene3D" id="3.50.50.60">
    <property type="entry name" value="FAD/NAD(P)-binding domain"/>
    <property type="match status" value="2"/>
</dbReference>
<proteinExistence type="inferred from homology"/>
<keyword evidence="5" id="KW-0472">Membrane</keyword>
<dbReference type="InterPro" id="IPR051209">
    <property type="entry name" value="FAD-bind_Monooxygenase_sf"/>
</dbReference>
<dbReference type="Proteomes" id="UP000011777">
    <property type="component" value="Unassembled WGS sequence"/>
</dbReference>
<evidence type="ECO:0000256" key="1">
    <source>
        <dbReference type="ARBA" id="ARBA00010139"/>
    </source>
</evidence>
<dbReference type="GO" id="GO:0050660">
    <property type="term" value="F:flavin adenine dinucleotide binding"/>
    <property type="evidence" value="ECO:0007669"/>
    <property type="project" value="InterPro"/>
</dbReference>
<dbReference type="Pfam" id="PF00743">
    <property type="entry name" value="FMO-like"/>
    <property type="match status" value="1"/>
</dbReference>
<keyword evidence="4" id="KW-0560">Oxidoreductase</keyword>
<dbReference type="GO" id="GO:0050661">
    <property type="term" value="F:NADP binding"/>
    <property type="evidence" value="ECO:0007669"/>
    <property type="project" value="InterPro"/>
</dbReference>
<feature type="transmembrane region" description="Helical" evidence="5">
    <location>
        <begin position="267"/>
        <end position="289"/>
    </location>
</feature>
<comment type="similarity">
    <text evidence="1">Belongs to the FAD-binding monooxygenase family.</text>
</comment>
<evidence type="ECO:0000256" key="4">
    <source>
        <dbReference type="ARBA" id="ARBA00023002"/>
    </source>
</evidence>
<keyword evidence="7" id="KW-1185">Reference proteome</keyword>
<organism evidence="6 7">
    <name type="scientific">Candida maltosa (strain Xu316)</name>
    <name type="common">Yeast</name>
    <dbReference type="NCBI Taxonomy" id="1245528"/>
    <lineage>
        <taxon>Eukaryota</taxon>
        <taxon>Fungi</taxon>
        <taxon>Dikarya</taxon>
        <taxon>Ascomycota</taxon>
        <taxon>Saccharomycotina</taxon>
        <taxon>Pichiomycetes</taxon>
        <taxon>Debaryomycetaceae</taxon>
        <taxon>Candida/Lodderomyces clade</taxon>
        <taxon>Candida</taxon>
    </lineage>
</organism>
<evidence type="ECO:0000256" key="3">
    <source>
        <dbReference type="ARBA" id="ARBA00022827"/>
    </source>
</evidence>
<sequence>MPVITLTKESHTHPEKFQIKYEDAVKILGPDRKDRFVYNESLPTLTTSSTVSIVGAGFGGMATAIKTIEDLHEEDVVIFERHDNFGGTWYANHFPNSASDIPSLWYSYSFSPVSNWSRVQPPQYEMEEYLLRVAETYKLREKARFQTEINKVEWIDEDNVWKLHARNVVTGQKCIHTSKILVACQGGLVHPSQLKAEGLENFKGEYMHSAIWNDDVDFKGKKVIVVGNGCTANQVVPGLLNNPKYGVKSLTQIVRSKHYVSPPVPKALFYLYKLLSFNFFGLIFVRWLVIAIGESRFPLFKGVGLINRFVRWVNTRVAVNYMKKKAPKKFHDLIIPDYKIGCKRLIFDHDYIPTLNDPRIDLKDSPIDKVVENGILLKSGELIEADIIVACTGYNVTQSFFNYEIIGRNKTSITKLWKEDGPSAYRTLLVKECPNMWMIAGPNSATGHASVVMAIENGVDYYTKTAKPIIQNKAASVRVKNEAYDNWFTIIQAELKRCVFGTPFGGCISWYANEKVNATAYPWSQSNYWWVTHHPNYKDLEYDTKSIKKD</sequence>
<dbReference type="OrthoDB" id="74360at2759"/>
<dbReference type="InterPro" id="IPR036188">
    <property type="entry name" value="FAD/NAD-bd_sf"/>
</dbReference>
<dbReference type="EMBL" id="AOGT01000035">
    <property type="protein sequence ID" value="EMG51019.1"/>
    <property type="molecule type" value="Genomic_DNA"/>
</dbReference>
<accession>M3K836</accession>
<evidence type="ECO:0000313" key="7">
    <source>
        <dbReference type="Proteomes" id="UP000011777"/>
    </source>
</evidence>
<dbReference type="PANTHER" id="PTHR42877:SF5">
    <property type="entry name" value="L-ORNITHINE N(5)-MONOOXYGENASE-RELATED"/>
    <property type="match status" value="1"/>
</dbReference>